<organism evidence="2 3">
    <name type="scientific">Streptococcus uberis</name>
    <dbReference type="NCBI Taxonomy" id="1349"/>
    <lineage>
        <taxon>Bacteria</taxon>
        <taxon>Bacillati</taxon>
        <taxon>Bacillota</taxon>
        <taxon>Bacilli</taxon>
        <taxon>Lactobacillales</taxon>
        <taxon>Streptococcaceae</taxon>
        <taxon>Streptococcus</taxon>
    </lineage>
</organism>
<gene>
    <name evidence="2" type="ORF">GKS16_00280</name>
</gene>
<dbReference type="Pfam" id="PF23792">
    <property type="entry name" value="CD1375-like"/>
    <property type="match status" value="1"/>
</dbReference>
<dbReference type="InterPro" id="IPR056265">
    <property type="entry name" value="CD1375-like_dom"/>
</dbReference>
<protein>
    <recommendedName>
        <fullName evidence="1">CD1375-like domain-containing protein</fullName>
    </recommendedName>
</protein>
<comment type="caution">
    <text evidence="2">The sequence shown here is derived from an EMBL/GenBank/DDBJ whole genome shotgun (WGS) entry which is preliminary data.</text>
</comment>
<feature type="domain" description="CD1375-like" evidence="1">
    <location>
        <begin position="19"/>
        <end position="70"/>
    </location>
</feature>
<evidence type="ECO:0000313" key="3">
    <source>
        <dbReference type="Proteomes" id="UP000483839"/>
    </source>
</evidence>
<evidence type="ECO:0000313" key="2">
    <source>
        <dbReference type="EMBL" id="MTD00730.1"/>
    </source>
</evidence>
<dbReference type="AlphaFoldDB" id="A0A6L6G6H2"/>
<reference evidence="2 3" key="1">
    <citation type="submission" date="2019-11" db="EMBL/GenBank/DDBJ databases">
        <title>Streptococcus uberis isolated from clinical mastitis cases on a southeastern Queensland dairy.</title>
        <authorList>
            <person name="Workentine M.L."/>
            <person name="Price R."/>
            <person name="Olchowy T."/>
        </authorList>
    </citation>
    <scope>NUCLEOTIDE SEQUENCE [LARGE SCALE GENOMIC DNA]</scope>
    <source>
        <strain evidence="2 3">OLC4459-A17</strain>
    </source>
</reference>
<accession>A0A6L6G6H2</accession>
<sequence length="70" mass="8448">MKILFLLVKLIYKKEGIYMMIKLFATDLYYEKMTWTQFLAKDFSEYINNKTKEQLALMCDEEHLNKILAS</sequence>
<evidence type="ECO:0000259" key="1">
    <source>
        <dbReference type="Pfam" id="PF23792"/>
    </source>
</evidence>
<name>A0A6L6G6H2_STRUB</name>
<dbReference type="Proteomes" id="UP000483839">
    <property type="component" value="Unassembled WGS sequence"/>
</dbReference>
<dbReference type="EMBL" id="WLXI01000002">
    <property type="protein sequence ID" value="MTD00730.1"/>
    <property type="molecule type" value="Genomic_DNA"/>
</dbReference>
<proteinExistence type="predicted"/>